<name>A0ABV8AMT4_9BACT</name>
<protein>
    <submittedName>
        <fullName evidence="2">Uncharacterized protein</fullName>
    </submittedName>
</protein>
<evidence type="ECO:0000256" key="1">
    <source>
        <dbReference type="SAM" id="Phobius"/>
    </source>
</evidence>
<keyword evidence="1" id="KW-1133">Transmembrane helix</keyword>
<comment type="caution">
    <text evidence="2">The sequence shown here is derived from an EMBL/GenBank/DDBJ whole genome shotgun (WGS) entry which is preliminary data.</text>
</comment>
<reference evidence="3" key="1">
    <citation type="journal article" date="2019" name="Int. J. Syst. Evol. Microbiol.">
        <title>The Global Catalogue of Microorganisms (GCM) 10K type strain sequencing project: providing services to taxonomists for standard genome sequencing and annotation.</title>
        <authorList>
            <consortium name="The Broad Institute Genomics Platform"/>
            <consortium name="The Broad Institute Genome Sequencing Center for Infectious Disease"/>
            <person name="Wu L."/>
            <person name="Ma J."/>
        </authorList>
    </citation>
    <scope>NUCLEOTIDE SEQUENCE [LARGE SCALE GENOMIC DNA]</scope>
    <source>
        <strain evidence="3">CCUG 60523</strain>
    </source>
</reference>
<dbReference type="RefSeq" id="WP_377902339.1">
    <property type="nucleotide sequence ID" value="NZ_JBHRZS010000002.1"/>
</dbReference>
<sequence>MLTFLVWLILFIICWPLAIIALILYPIVWLLLLPFRLLGFAIDLSLDLVRNIFMFPFRATSRA</sequence>
<organism evidence="2 3">
    <name type="scientific">Algoriphagus namhaensis</name>
    <dbReference type="NCBI Taxonomy" id="915353"/>
    <lineage>
        <taxon>Bacteria</taxon>
        <taxon>Pseudomonadati</taxon>
        <taxon>Bacteroidota</taxon>
        <taxon>Cytophagia</taxon>
        <taxon>Cytophagales</taxon>
        <taxon>Cyclobacteriaceae</taxon>
        <taxon>Algoriphagus</taxon>
    </lineage>
</organism>
<evidence type="ECO:0000313" key="2">
    <source>
        <dbReference type="EMBL" id="MFC3878664.1"/>
    </source>
</evidence>
<feature type="transmembrane region" description="Helical" evidence="1">
    <location>
        <begin position="6"/>
        <end position="32"/>
    </location>
</feature>
<keyword evidence="1" id="KW-0812">Transmembrane</keyword>
<keyword evidence="3" id="KW-1185">Reference proteome</keyword>
<evidence type="ECO:0000313" key="3">
    <source>
        <dbReference type="Proteomes" id="UP001595805"/>
    </source>
</evidence>
<accession>A0ABV8AMT4</accession>
<dbReference type="EMBL" id="JBHRZS010000002">
    <property type="protein sequence ID" value="MFC3878664.1"/>
    <property type="molecule type" value="Genomic_DNA"/>
</dbReference>
<keyword evidence="1" id="KW-0472">Membrane</keyword>
<proteinExistence type="predicted"/>
<gene>
    <name evidence="2" type="ORF">ACFOSV_00660</name>
</gene>
<dbReference type="Proteomes" id="UP001595805">
    <property type="component" value="Unassembled WGS sequence"/>
</dbReference>